<keyword evidence="1" id="KW-0862">Zinc</keyword>
<evidence type="ECO:0000313" key="5">
    <source>
        <dbReference type="Proteomes" id="UP000289738"/>
    </source>
</evidence>
<comment type="caution">
    <text evidence="4">The sequence shown here is derived from an EMBL/GenBank/DDBJ whole genome shotgun (WGS) entry which is preliminary data.</text>
</comment>
<dbReference type="SUPFAM" id="SSF57756">
    <property type="entry name" value="Retrovirus zinc finger-like domains"/>
    <property type="match status" value="1"/>
</dbReference>
<sequence>MWIFKRSALLFSRNKPLPLSLQNPSSSLYPDGGSSDDFCISPWGKFKKDEGGYLYYEPDHTEVLMGVEADTLDVFFVRGYYVELGYAEARECWWKSPGVPLEYGLRRLATDDDLVAMVKDCRRNFNLINLYFEHGVSEPCVVDEQEGDVPKINPTQTKRHQSQPTKLPSHQKASSESTKASAEGSRLSQPSKLPSQSKKFSTKSTKEPSQPSKLPTQPTKQPMQPTKEPTKPTGPSLKPTGPSTKPTRPTTKPSRPSSQPTKKSHEPMQTSSQQRKAYSQPTKPTPATTQPKGKAKVTTTTRAGRHVKAIEVEEDSDSHDSYESAEDSLYKPPRVLGDDESSSDSDDGVNSTRLNKKREVKEKHKPAKTRLAEKEIETDDSSYEASESEDESDSGIWLNQLPKPGRPTKKRRKDKGEQPVGSSTKMKRKYNPIRCMFCGEVGHNKRSCAKKKKEDAEDQARQMQLQVALPNGPAPLTDDPNTNNEVQSHSFPPPPVQPEPAVEVNQPVQDTQLPVQDIQGEKRGRPPKLHVIKKKARSNASTQSPVAISAETLKGTTSATAKKMQTFMTFVPTPGFKRPRKKD</sequence>
<name>A0A445CC53_ARAHY</name>
<dbReference type="GO" id="GO:0008270">
    <property type="term" value="F:zinc ion binding"/>
    <property type="evidence" value="ECO:0007669"/>
    <property type="project" value="UniProtKB-KW"/>
</dbReference>
<feature type="compositionally biased region" description="Low complexity" evidence="2">
    <location>
        <begin position="499"/>
        <end position="509"/>
    </location>
</feature>
<dbReference type="Pfam" id="PF26130">
    <property type="entry name" value="PB1-like"/>
    <property type="match status" value="1"/>
</dbReference>
<reference evidence="4 5" key="1">
    <citation type="submission" date="2019-01" db="EMBL/GenBank/DDBJ databases">
        <title>Sequencing of cultivated peanut Arachis hypogaea provides insights into genome evolution and oil improvement.</title>
        <authorList>
            <person name="Chen X."/>
        </authorList>
    </citation>
    <scope>NUCLEOTIDE SEQUENCE [LARGE SCALE GENOMIC DNA]</scope>
    <source>
        <strain evidence="5">cv. Fuhuasheng</strain>
        <tissue evidence="4">Leaves</tissue>
    </source>
</reference>
<feature type="compositionally biased region" description="Low complexity" evidence="2">
    <location>
        <begin position="172"/>
        <end position="203"/>
    </location>
</feature>
<dbReference type="InterPro" id="IPR058594">
    <property type="entry name" value="PB1-like_dom_pln"/>
</dbReference>
<keyword evidence="1" id="KW-0479">Metal-binding</keyword>
<dbReference type="InterPro" id="IPR001878">
    <property type="entry name" value="Znf_CCHC"/>
</dbReference>
<evidence type="ECO:0000256" key="1">
    <source>
        <dbReference type="PROSITE-ProRule" id="PRU00047"/>
    </source>
</evidence>
<evidence type="ECO:0000256" key="2">
    <source>
        <dbReference type="SAM" id="MobiDB-lite"/>
    </source>
</evidence>
<dbReference type="EMBL" id="SDMP01000007">
    <property type="protein sequence ID" value="RYR48524.1"/>
    <property type="molecule type" value="Genomic_DNA"/>
</dbReference>
<feature type="compositionally biased region" description="Acidic residues" evidence="2">
    <location>
        <begin position="376"/>
        <end position="393"/>
    </location>
</feature>
<feature type="compositionally biased region" description="Low complexity" evidence="2">
    <location>
        <begin position="280"/>
        <end position="292"/>
    </location>
</feature>
<keyword evidence="5" id="KW-1185">Reference proteome</keyword>
<dbReference type="GO" id="GO:0003676">
    <property type="term" value="F:nucleic acid binding"/>
    <property type="evidence" value="ECO:0007669"/>
    <property type="project" value="InterPro"/>
</dbReference>
<feature type="domain" description="CCHC-type" evidence="3">
    <location>
        <begin position="434"/>
        <end position="448"/>
    </location>
</feature>
<accession>A0A445CC53</accession>
<organism evidence="4 5">
    <name type="scientific">Arachis hypogaea</name>
    <name type="common">Peanut</name>
    <dbReference type="NCBI Taxonomy" id="3818"/>
    <lineage>
        <taxon>Eukaryota</taxon>
        <taxon>Viridiplantae</taxon>
        <taxon>Streptophyta</taxon>
        <taxon>Embryophyta</taxon>
        <taxon>Tracheophyta</taxon>
        <taxon>Spermatophyta</taxon>
        <taxon>Magnoliopsida</taxon>
        <taxon>eudicotyledons</taxon>
        <taxon>Gunneridae</taxon>
        <taxon>Pentapetalae</taxon>
        <taxon>rosids</taxon>
        <taxon>fabids</taxon>
        <taxon>Fabales</taxon>
        <taxon>Fabaceae</taxon>
        <taxon>Papilionoideae</taxon>
        <taxon>50 kb inversion clade</taxon>
        <taxon>dalbergioids sensu lato</taxon>
        <taxon>Dalbergieae</taxon>
        <taxon>Pterocarpus clade</taxon>
        <taxon>Arachis</taxon>
    </lineage>
</organism>
<dbReference type="PROSITE" id="PS50158">
    <property type="entry name" value="ZF_CCHC"/>
    <property type="match status" value="1"/>
</dbReference>
<feature type="compositionally biased region" description="Polar residues" evidence="2">
    <location>
        <begin position="267"/>
        <end position="279"/>
    </location>
</feature>
<dbReference type="InterPro" id="IPR036875">
    <property type="entry name" value="Znf_CCHC_sf"/>
</dbReference>
<feature type="compositionally biased region" description="Polar residues" evidence="2">
    <location>
        <begin position="479"/>
        <end position="490"/>
    </location>
</feature>
<evidence type="ECO:0000313" key="4">
    <source>
        <dbReference type="EMBL" id="RYR48524.1"/>
    </source>
</evidence>
<feature type="compositionally biased region" description="Low complexity" evidence="2">
    <location>
        <begin position="215"/>
        <end position="261"/>
    </location>
</feature>
<proteinExistence type="predicted"/>
<gene>
    <name evidence="4" type="ORF">Ahy_A07g034546</name>
</gene>
<dbReference type="Proteomes" id="UP000289738">
    <property type="component" value="Chromosome A07"/>
</dbReference>
<protein>
    <recommendedName>
        <fullName evidence="3">CCHC-type domain-containing protein</fullName>
    </recommendedName>
</protein>
<feature type="compositionally biased region" description="Basic residues" evidence="2">
    <location>
        <begin position="525"/>
        <end position="537"/>
    </location>
</feature>
<feature type="compositionally biased region" description="Acidic residues" evidence="2">
    <location>
        <begin position="338"/>
        <end position="347"/>
    </location>
</feature>
<evidence type="ECO:0000259" key="3">
    <source>
        <dbReference type="PROSITE" id="PS50158"/>
    </source>
</evidence>
<feature type="region of interest" description="Disordered" evidence="2">
    <location>
        <begin position="146"/>
        <end position="546"/>
    </location>
</feature>
<dbReference type="AlphaFoldDB" id="A0A445CC53"/>
<keyword evidence="1" id="KW-0863">Zinc-finger</keyword>